<evidence type="ECO:0000259" key="1">
    <source>
        <dbReference type="Pfam" id="PF20700"/>
    </source>
</evidence>
<gene>
    <name evidence="2" type="ORF">P5673_022234</name>
</gene>
<feature type="domain" description="Mutator-like transposase" evidence="1">
    <location>
        <begin position="170"/>
        <end position="521"/>
    </location>
</feature>
<proteinExistence type="predicted"/>
<organism evidence="2 3">
    <name type="scientific">Acropora cervicornis</name>
    <name type="common">Staghorn coral</name>
    <dbReference type="NCBI Taxonomy" id="6130"/>
    <lineage>
        <taxon>Eukaryota</taxon>
        <taxon>Metazoa</taxon>
        <taxon>Cnidaria</taxon>
        <taxon>Anthozoa</taxon>
        <taxon>Hexacorallia</taxon>
        <taxon>Scleractinia</taxon>
        <taxon>Astrocoeniina</taxon>
        <taxon>Acroporidae</taxon>
        <taxon>Acropora</taxon>
    </lineage>
</organism>
<evidence type="ECO:0000313" key="2">
    <source>
        <dbReference type="EMBL" id="KAK2555953.1"/>
    </source>
</evidence>
<name>A0AAD9Q734_ACRCE</name>
<protein>
    <recommendedName>
        <fullName evidence="1">Mutator-like transposase domain-containing protein</fullName>
    </recommendedName>
</protein>
<evidence type="ECO:0000313" key="3">
    <source>
        <dbReference type="Proteomes" id="UP001249851"/>
    </source>
</evidence>
<dbReference type="EMBL" id="JARQWQ010000059">
    <property type="protein sequence ID" value="KAK2555953.1"/>
    <property type="molecule type" value="Genomic_DNA"/>
</dbReference>
<comment type="caution">
    <text evidence="2">The sequence shown here is derived from an EMBL/GenBank/DDBJ whole genome shotgun (WGS) entry which is preliminary data.</text>
</comment>
<accession>A0AAD9Q734</accession>
<dbReference type="InterPro" id="IPR049012">
    <property type="entry name" value="Mutator_transp_dom"/>
</dbReference>
<dbReference type="AlphaFoldDB" id="A0AAD9Q734"/>
<keyword evidence="3" id="KW-1185">Reference proteome</keyword>
<sequence>MGDFNIILPTCESHPESNDFAFILNCFFLLAPYILQPTCVTERSATLTDTLWVKRKKKPGPKQKKDTIDEAKKIRLAASDKGSWYNQSELLLTSSNACETGKEIGASSSKIYTSRRVQSEEEDWITDSTQSESEMEFDNVDRPNTLSVVDRLKINNELLHFASCSYCGQRSRNGLGAEWAFTCQDPECTSHKFTKFFHTSSKTSHTYDLNRGLVLGLRLIDRGHLAAERLMSVLNLPRPKTKNPWALHTRVLEKAAGELLVEELSIAAKKVKEFKFFNGLISPAERQEDKTINVGVSIDGSWSSRGWTARDGIVAGVSSDIGKALDVVYLSNSCTACQRKEREKNEGTISTIDYLGWCIKHEKDCFLNHEGSAQSMEAEGAARLYERSIEKHKFRYIPFVWEGDSKSYSSVCKSLPYGAGVTIPQEDCIGHVTKRMGTALRKVKANYGGEKLADGKGIGGQGRLTNSRIDAMQNFYGKAIRDHKGDAAGMAKATHAILKHYSSTPENRHHEDCPQGAGSWCSYNHDLATGGNTHEPIKDPLTQAIVDVVQPTFDRLGDQQFLAGCENFLDQNNNESLHHVTWGMSPKEQITSQQEASLSVSLGVLVFNNGMDNPLRKLLPMVNMQVEPAMHLGWERIDNKRISSSDYKTQTLVKKRRKKLRREKSKETGWLCPSRRSYVLLSEFLLNNLVVFID</sequence>
<reference evidence="2" key="1">
    <citation type="journal article" date="2023" name="G3 (Bethesda)">
        <title>Whole genome assembly and annotation of the endangered Caribbean coral Acropora cervicornis.</title>
        <authorList>
            <person name="Selwyn J.D."/>
            <person name="Vollmer S.V."/>
        </authorList>
    </citation>
    <scope>NUCLEOTIDE SEQUENCE</scope>
    <source>
        <strain evidence="2">K2</strain>
    </source>
</reference>
<dbReference type="Pfam" id="PF20700">
    <property type="entry name" value="Mutator"/>
    <property type="match status" value="1"/>
</dbReference>
<reference evidence="2" key="2">
    <citation type="journal article" date="2023" name="Science">
        <title>Genomic signatures of disease resistance in endangered staghorn corals.</title>
        <authorList>
            <person name="Vollmer S.V."/>
            <person name="Selwyn J.D."/>
            <person name="Despard B.A."/>
            <person name="Roesel C.L."/>
        </authorList>
    </citation>
    <scope>NUCLEOTIDE SEQUENCE</scope>
    <source>
        <strain evidence="2">K2</strain>
    </source>
</reference>
<dbReference type="Proteomes" id="UP001249851">
    <property type="component" value="Unassembled WGS sequence"/>
</dbReference>